<name>A0A0R1U3I2_9LACO</name>
<evidence type="ECO:0000259" key="5">
    <source>
        <dbReference type="Pfam" id="PF01182"/>
    </source>
</evidence>
<comment type="caution">
    <text evidence="6">The sequence shown here is derived from an EMBL/GenBank/DDBJ whole genome shotgun (WGS) entry which is preliminary data.</text>
</comment>
<dbReference type="PANTHER" id="PTHR11280:SF5">
    <property type="entry name" value="GLUCOSAMINE-6-PHOSPHATE ISOMERASE"/>
    <property type="match status" value="1"/>
</dbReference>
<dbReference type="GO" id="GO:0016853">
    <property type="term" value="F:isomerase activity"/>
    <property type="evidence" value="ECO:0007669"/>
    <property type="project" value="UniProtKB-KW"/>
</dbReference>
<dbReference type="GO" id="GO:0019262">
    <property type="term" value="P:N-acetylneuraminate catabolic process"/>
    <property type="evidence" value="ECO:0007669"/>
    <property type="project" value="UniProtKB-UniRule"/>
</dbReference>
<dbReference type="InterPro" id="IPR004547">
    <property type="entry name" value="Glucosamine6P_isomerase"/>
</dbReference>
<dbReference type="GO" id="GO:0004342">
    <property type="term" value="F:glucosamine-6-phosphate deaminase activity"/>
    <property type="evidence" value="ECO:0007669"/>
    <property type="project" value="UniProtKB-UniRule"/>
</dbReference>
<dbReference type="GO" id="GO:0006046">
    <property type="term" value="P:N-acetylglucosamine catabolic process"/>
    <property type="evidence" value="ECO:0007669"/>
    <property type="project" value="TreeGrafter"/>
</dbReference>
<keyword evidence="3 4" id="KW-0119">Carbohydrate metabolism</keyword>
<organism evidence="6 7">
    <name type="scientific">Ligilactobacillus apodemi DSM 16634 = JCM 16172</name>
    <dbReference type="NCBI Taxonomy" id="1423724"/>
    <lineage>
        <taxon>Bacteria</taxon>
        <taxon>Bacillati</taxon>
        <taxon>Bacillota</taxon>
        <taxon>Bacilli</taxon>
        <taxon>Lactobacillales</taxon>
        <taxon>Lactobacillaceae</taxon>
        <taxon>Ligilactobacillus</taxon>
    </lineage>
</organism>
<evidence type="ECO:0000256" key="4">
    <source>
        <dbReference type="HAMAP-Rule" id="MF_01241"/>
    </source>
</evidence>
<dbReference type="UniPathway" id="UPA00629">
    <property type="reaction ID" value="UER00684"/>
</dbReference>
<dbReference type="AlphaFoldDB" id="A0A0R1U3I2"/>
<dbReference type="HAMAP" id="MF_01241">
    <property type="entry name" value="GlcN6P_deamin"/>
    <property type="match status" value="1"/>
</dbReference>
<dbReference type="Pfam" id="PF01182">
    <property type="entry name" value="Glucosamine_iso"/>
    <property type="match status" value="1"/>
</dbReference>
<protein>
    <recommendedName>
        <fullName evidence="4">Glucosamine-6-phosphate deaminase</fullName>
        <ecNumber evidence="4">3.5.99.6</ecNumber>
    </recommendedName>
    <alternativeName>
        <fullName evidence="4">GlcN6P deaminase</fullName>
        <shortName evidence="4">GNPDA</shortName>
    </alternativeName>
    <alternativeName>
        <fullName evidence="4">Glucosamine-6-phosphate isomerase</fullName>
    </alternativeName>
</protein>
<keyword evidence="2 4" id="KW-0378">Hydrolase</keyword>
<keyword evidence="6" id="KW-0413">Isomerase</keyword>
<dbReference type="GO" id="GO:0005737">
    <property type="term" value="C:cytoplasm"/>
    <property type="evidence" value="ECO:0007669"/>
    <property type="project" value="TreeGrafter"/>
</dbReference>
<feature type="active site" description="For ring-opening step" evidence="4">
    <location>
        <position position="135"/>
    </location>
</feature>
<dbReference type="PATRIC" id="fig|1423724.4.peg.471"/>
<dbReference type="CDD" id="cd01399">
    <property type="entry name" value="GlcN6P_deaminase"/>
    <property type="match status" value="1"/>
</dbReference>
<evidence type="ECO:0000256" key="2">
    <source>
        <dbReference type="ARBA" id="ARBA00022801"/>
    </source>
</evidence>
<comment type="similarity">
    <text evidence="4">Belongs to the glucosamine/galactosamine-6-phosphate isomerase family. NagB subfamily.</text>
</comment>
<evidence type="ECO:0000313" key="6">
    <source>
        <dbReference type="EMBL" id="KRL87156.1"/>
    </source>
</evidence>
<dbReference type="InterPro" id="IPR018321">
    <property type="entry name" value="Glucosamine6P_isomerase_CS"/>
</dbReference>
<evidence type="ECO:0000256" key="1">
    <source>
        <dbReference type="ARBA" id="ARBA00000644"/>
    </source>
</evidence>
<dbReference type="InterPro" id="IPR006148">
    <property type="entry name" value="Glc/Gal-6P_isomerase"/>
</dbReference>
<comment type="caution">
    <text evidence="4">Lacks conserved residue(s) required for the propagation of feature annotation.</text>
</comment>
<dbReference type="eggNOG" id="COG0363">
    <property type="taxonomic scope" value="Bacteria"/>
</dbReference>
<comment type="pathway">
    <text evidence="4">Amino-sugar metabolism; N-acetylneuraminate degradation; D-fructose 6-phosphate from N-acetylneuraminate: step 5/5.</text>
</comment>
<proteinExistence type="inferred from homology"/>
<dbReference type="GO" id="GO:0005975">
    <property type="term" value="P:carbohydrate metabolic process"/>
    <property type="evidence" value="ECO:0007669"/>
    <property type="project" value="InterPro"/>
</dbReference>
<evidence type="ECO:0000256" key="3">
    <source>
        <dbReference type="ARBA" id="ARBA00023277"/>
    </source>
</evidence>
<dbReference type="OrthoDB" id="9791139at2"/>
<dbReference type="EC" id="3.5.99.6" evidence="4"/>
<dbReference type="SUPFAM" id="SSF100950">
    <property type="entry name" value="NagB/RpiA/CoA transferase-like"/>
    <property type="match status" value="1"/>
</dbReference>
<comment type="catalytic activity">
    <reaction evidence="1 4">
        <text>alpha-D-glucosamine 6-phosphate + H2O = beta-D-fructose 6-phosphate + NH4(+)</text>
        <dbReference type="Rhea" id="RHEA:12172"/>
        <dbReference type="ChEBI" id="CHEBI:15377"/>
        <dbReference type="ChEBI" id="CHEBI:28938"/>
        <dbReference type="ChEBI" id="CHEBI:57634"/>
        <dbReference type="ChEBI" id="CHEBI:75989"/>
        <dbReference type="EC" id="3.5.99.6"/>
    </reaction>
</comment>
<feature type="active site" description="Proton acceptor; for ring-opening step" evidence="4">
    <location>
        <position position="130"/>
    </location>
</feature>
<evidence type="ECO:0000313" key="7">
    <source>
        <dbReference type="Proteomes" id="UP000051324"/>
    </source>
</evidence>
<dbReference type="Proteomes" id="UP000051324">
    <property type="component" value="Unassembled WGS sequence"/>
</dbReference>
<feature type="active site" description="Proton acceptor; for enolization step" evidence="4">
    <location>
        <position position="62"/>
    </location>
</feature>
<dbReference type="STRING" id="1423724.FC32_GL000450"/>
<reference evidence="6 7" key="1">
    <citation type="journal article" date="2015" name="Genome Announc.">
        <title>Expanding the biotechnology potential of lactobacilli through comparative genomics of 213 strains and associated genera.</title>
        <authorList>
            <person name="Sun Z."/>
            <person name="Harris H.M."/>
            <person name="McCann A."/>
            <person name="Guo C."/>
            <person name="Argimon S."/>
            <person name="Zhang W."/>
            <person name="Yang X."/>
            <person name="Jeffery I.B."/>
            <person name="Cooney J.C."/>
            <person name="Kagawa T.F."/>
            <person name="Liu W."/>
            <person name="Song Y."/>
            <person name="Salvetti E."/>
            <person name="Wrobel A."/>
            <person name="Rasinkangas P."/>
            <person name="Parkhill J."/>
            <person name="Rea M.C."/>
            <person name="O'Sullivan O."/>
            <person name="Ritari J."/>
            <person name="Douillard F.P."/>
            <person name="Paul Ross R."/>
            <person name="Yang R."/>
            <person name="Briner A.E."/>
            <person name="Felis G.E."/>
            <person name="de Vos W.M."/>
            <person name="Barrangou R."/>
            <person name="Klaenhammer T.R."/>
            <person name="Caufield P.W."/>
            <person name="Cui Y."/>
            <person name="Zhang H."/>
            <person name="O'Toole P.W."/>
        </authorList>
    </citation>
    <scope>NUCLEOTIDE SEQUENCE [LARGE SCALE GENOMIC DNA]</scope>
    <source>
        <strain evidence="6 7">DSM 16634</strain>
    </source>
</reference>
<dbReference type="InterPro" id="IPR037171">
    <property type="entry name" value="NagB/RpiA_transferase-like"/>
</dbReference>
<dbReference type="GO" id="GO:0006043">
    <property type="term" value="P:glucosamine catabolic process"/>
    <property type="evidence" value="ECO:0007669"/>
    <property type="project" value="TreeGrafter"/>
</dbReference>
<sequence>MEVIVVKDKFAGGKKAAEIFKREHDSGAKVFGLATGGTPETTYAELTKSDLDFSDDVSINLDEYVGLGANDEQSYHYYMQKHLFDEKPFKKSYLPDGTDLDAAKETAHYSEIIAQNPIDLQLLGIGENGHIGFNEPGSAFDSKTSKIHLTDSTIKANARYFDKPEDVPQYAYSMGIGEIMNAKHILLEAFGKNKAEAIKAMIEGPMTEDVPASVLQNHPQVTVIVDEEAATLLAK</sequence>
<comment type="function">
    <text evidence="4">Catalyzes the reversible isomerization-deamination of glucosamine 6-phosphate (GlcN6P) to form fructose 6-phosphate (Fru6P) and ammonium ion.</text>
</comment>
<dbReference type="EMBL" id="AZFT01000009">
    <property type="protein sequence ID" value="KRL87156.1"/>
    <property type="molecule type" value="Genomic_DNA"/>
</dbReference>
<feature type="domain" description="Glucosamine/galactosamine-6-phosphate isomerase" evidence="5">
    <location>
        <begin position="27"/>
        <end position="219"/>
    </location>
</feature>
<dbReference type="RefSeq" id="WP_025088086.1">
    <property type="nucleotide sequence ID" value="NZ_AZFT01000009.1"/>
</dbReference>
<dbReference type="FunFam" id="3.40.50.1360:FF:000003">
    <property type="entry name" value="Glucosamine-6-phosphate deaminase"/>
    <property type="match status" value="1"/>
</dbReference>
<dbReference type="GO" id="GO:0042802">
    <property type="term" value="F:identical protein binding"/>
    <property type="evidence" value="ECO:0007669"/>
    <property type="project" value="TreeGrafter"/>
</dbReference>
<gene>
    <name evidence="4" type="primary">nagB</name>
    <name evidence="6" type="ORF">FC32_GL000450</name>
</gene>
<accession>A0A0R1U3I2</accession>
<keyword evidence="7" id="KW-1185">Reference proteome</keyword>
<feature type="active site" description="For ring-opening step" evidence="4">
    <location>
        <position position="128"/>
    </location>
</feature>
<dbReference type="PROSITE" id="PS01161">
    <property type="entry name" value="GLC_GALNAC_ISOMERASE"/>
    <property type="match status" value="1"/>
</dbReference>
<dbReference type="Gene3D" id="3.40.50.1360">
    <property type="match status" value="1"/>
</dbReference>
<dbReference type="PANTHER" id="PTHR11280">
    <property type="entry name" value="GLUCOSAMINE-6-PHOSPHATE ISOMERASE"/>
    <property type="match status" value="1"/>
</dbReference>